<evidence type="ECO:0008006" key="5">
    <source>
        <dbReference type="Google" id="ProtNLM"/>
    </source>
</evidence>
<dbReference type="EMBL" id="PCQY01000001">
    <property type="protein sequence ID" value="PIP04875.1"/>
    <property type="molecule type" value="Genomic_DNA"/>
</dbReference>
<keyword evidence="1" id="KW-0175">Coiled coil</keyword>
<feature type="coiled-coil region" evidence="1">
    <location>
        <begin position="171"/>
        <end position="198"/>
    </location>
</feature>
<comment type="caution">
    <text evidence="3">The sequence shown here is derived from an EMBL/GenBank/DDBJ whole genome shotgun (WGS) entry which is preliminary data.</text>
</comment>
<feature type="signal peptide" evidence="2">
    <location>
        <begin position="1"/>
        <end position="30"/>
    </location>
</feature>
<evidence type="ECO:0000313" key="3">
    <source>
        <dbReference type="EMBL" id="PIP04875.1"/>
    </source>
</evidence>
<dbReference type="AlphaFoldDB" id="A0A2G9XD20"/>
<gene>
    <name evidence="3" type="ORF">COX53_00015</name>
</gene>
<keyword evidence="2" id="KW-0732">Signal</keyword>
<name>A0A2G9XD20_UNCKA</name>
<evidence type="ECO:0000313" key="4">
    <source>
        <dbReference type="Proteomes" id="UP000231388"/>
    </source>
</evidence>
<evidence type="ECO:0000256" key="1">
    <source>
        <dbReference type="SAM" id="Coils"/>
    </source>
</evidence>
<proteinExistence type="predicted"/>
<accession>A0A2G9XD20</accession>
<protein>
    <recommendedName>
        <fullName evidence="5">DUF5667 domain-containing protein</fullName>
    </recommendedName>
</protein>
<sequence length="214" mass="23792">MIKMFCLNKVALVLVASFVVFVLTAFPAFAQVNSYGNSLKDSVEKVAPAPSDINRENLQNTVREAVKEQKGVWLQKTAEVRSQVMEKLRFRGGAVILRYKAVISRYETLISRIEKRVELEKAQGRDTSAVEASLSKVKADVDKIKPSVDLAVFRLEAINENSSAEEIHAVVKEVKDILKAEKENLVTLKQSIRKLIADVHALSLENKAVNGISN</sequence>
<feature type="chain" id="PRO_5013923755" description="DUF5667 domain-containing protein" evidence="2">
    <location>
        <begin position="31"/>
        <end position="214"/>
    </location>
</feature>
<dbReference type="Proteomes" id="UP000231388">
    <property type="component" value="Unassembled WGS sequence"/>
</dbReference>
<reference evidence="3 4" key="1">
    <citation type="submission" date="2017-09" db="EMBL/GenBank/DDBJ databases">
        <title>Depth-based differentiation of microbial function through sediment-hosted aquifers and enrichment of novel symbionts in the deep terrestrial subsurface.</title>
        <authorList>
            <person name="Probst A.J."/>
            <person name="Ladd B."/>
            <person name="Jarett J.K."/>
            <person name="Geller-Mcgrath D.E."/>
            <person name="Sieber C.M."/>
            <person name="Emerson J.B."/>
            <person name="Anantharaman K."/>
            <person name="Thomas B.C."/>
            <person name="Malmstrom R."/>
            <person name="Stieglmeier M."/>
            <person name="Klingl A."/>
            <person name="Woyke T."/>
            <person name="Ryan C.M."/>
            <person name="Banfield J.F."/>
        </authorList>
    </citation>
    <scope>NUCLEOTIDE SEQUENCE [LARGE SCALE GENOMIC DNA]</scope>
    <source>
        <strain evidence="3">CG23_combo_of_CG06-09_8_20_14_all_40_14</strain>
    </source>
</reference>
<evidence type="ECO:0000256" key="2">
    <source>
        <dbReference type="SAM" id="SignalP"/>
    </source>
</evidence>
<organism evidence="3 4">
    <name type="scientific">candidate division WWE3 bacterium CG23_combo_of_CG06-09_8_20_14_all_40_14</name>
    <dbReference type="NCBI Taxonomy" id="1975095"/>
    <lineage>
        <taxon>Bacteria</taxon>
        <taxon>Katanobacteria</taxon>
    </lineage>
</organism>